<accession>A3K4T9</accession>
<dbReference type="InterPro" id="IPR024060">
    <property type="entry name" value="Ureidoglycolate_lyase_dom_sf"/>
</dbReference>
<dbReference type="InterPro" id="IPR011051">
    <property type="entry name" value="RmlC_Cupin_sf"/>
</dbReference>
<dbReference type="SUPFAM" id="SSF51182">
    <property type="entry name" value="RmlC-like cupins"/>
    <property type="match status" value="1"/>
</dbReference>
<dbReference type="InterPro" id="IPR007247">
    <property type="entry name" value="Ureidogly_lyase"/>
</dbReference>
<evidence type="ECO:0000313" key="5">
    <source>
        <dbReference type="EMBL" id="EBA07988.1"/>
    </source>
</evidence>
<keyword evidence="6" id="KW-1185">Reference proteome</keyword>
<evidence type="ECO:0000256" key="4">
    <source>
        <dbReference type="ARBA" id="ARBA00047684"/>
    </source>
</evidence>
<reference evidence="5 6" key="1">
    <citation type="submission" date="2006-06" db="EMBL/GenBank/DDBJ databases">
        <authorList>
            <person name="Moran M.A."/>
            <person name="Ferriera S."/>
            <person name="Johnson J."/>
            <person name="Kravitz S."/>
            <person name="Beeson K."/>
            <person name="Sutton G."/>
            <person name="Rogers Y.-H."/>
            <person name="Friedman R."/>
            <person name="Frazier M."/>
            <person name="Venter J.C."/>
        </authorList>
    </citation>
    <scope>NUCLEOTIDE SEQUENCE [LARGE SCALE GENOMIC DNA]</scope>
    <source>
        <strain evidence="5 6">E-37</strain>
    </source>
</reference>
<evidence type="ECO:0000256" key="2">
    <source>
        <dbReference type="ARBA" id="ARBA00022631"/>
    </source>
</evidence>
<dbReference type="GO" id="GO:0006144">
    <property type="term" value="P:purine nucleobase metabolic process"/>
    <property type="evidence" value="ECO:0007669"/>
    <property type="project" value="UniProtKB-KW"/>
</dbReference>
<proteinExistence type="predicted"/>
<dbReference type="Gene3D" id="2.60.120.480">
    <property type="entry name" value="Ureidoglycolate hydrolase"/>
    <property type="match status" value="1"/>
</dbReference>
<dbReference type="GO" id="GO:0050385">
    <property type="term" value="F:ureidoglycolate lyase activity"/>
    <property type="evidence" value="ECO:0007669"/>
    <property type="project" value="UniProtKB-EC"/>
</dbReference>
<comment type="subunit">
    <text evidence="1">Homodimer.</text>
</comment>
<dbReference type="EMBL" id="AAYA01000007">
    <property type="protein sequence ID" value="EBA07988.1"/>
    <property type="molecule type" value="Genomic_DNA"/>
</dbReference>
<dbReference type="RefSeq" id="WP_005859795.1">
    <property type="nucleotide sequence ID" value="NZ_AAYA01000007.1"/>
</dbReference>
<comment type="catalytic activity">
    <reaction evidence="4">
        <text>(S)-ureidoglycolate = urea + glyoxylate</text>
        <dbReference type="Rhea" id="RHEA:11304"/>
        <dbReference type="ChEBI" id="CHEBI:16199"/>
        <dbReference type="ChEBI" id="CHEBI:36655"/>
        <dbReference type="ChEBI" id="CHEBI:57296"/>
        <dbReference type="EC" id="4.3.2.3"/>
    </reaction>
</comment>
<sequence>MTKSISVLIEPVSPENFRPFGHIMARSSYTPEFFGPDYSSARIPLVLRGQADLTMLRHPYGPVACSTFEKHPTITEVRVPLDNVPSIVFVADTKDIPQPEDMRGFLVDGETAMLIGQDIWHSASFPLDPRGAHFILVSDRETEGELEAAGENGPPSVYTQMVDWTGRFALVPDYARLARADGG</sequence>
<dbReference type="Proteomes" id="UP000005713">
    <property type="component" value="Unassembled WGS sequence"/>
</dbReference>
<dbReference type="OrthoDB" id="9804602at2"/>
<name>A3K4T9_SAGS3</name>
<evidence type="ECO:0000256" key="1">
    <source>
        <dbReference type="ARBA" id="ARBA00011738"/>
    </source>
</evidence>
<keyword evidence="3" id="KW-0456">Lyase</keyword>
<dbReference type="AlphaFoldDB" id="A3K4T9"/>
<dbReference type="Pfam" id="PF04115">
    <property type="entry name" value="Ureidogly_lyase"/>
    <property type="match status" value="1"/>
</dbReference>
<gene>
    <name evidence="5" type="ORF">SSE37_02005</name>
</gene>
<evidence type="ECO:0000256" key="3">
    <source>
        <dbReference type="ARBA" id="ARBA00023239"/>
    </source>
</evidence>
<comment type="caution">
    <text evidence="5">The sequence shown here is derived from an EMBL/GenBank/DDBJ whole genome shotgun (WGS) entry which is preliminary data.</text>
</comment>
<organism evidence="5 6">
    <name type="scientific">Sagittula stellata (strain ATCC 700073 / DSM 11524 / E-37)</name>
    <dbReference type="NCBI Taxonomy" id="388399"/>
    <lineage>
        <taxon>Bacteria</taxon>
        <taxon>Pseudomonadati</taxon>
        <taxon>Pseudomonadota</taxon>
        <taxon>Alphaproteobacteria</taxon>
        <taxon>Rhodobacterales</taxon>
        <taxon>Roseobacteraceae</taxon>
        <taxon>Sagittula</taxon>
    </lineage>
</organism>
<evidence type="ECO:0000313" key="6">
    <source>
        <dbReference type="Proteomes" id="UP000005713"/>
    </source>
</evidence>
<protein>
    <submittedName>
        <fullName evidence="5">Ureidoglycolate hydrolase</fullName>
    </submittedName>
</protein>
<dbReference type="GO" id="GO:0004848">
    <property type="term" value="F:ureidoglycolate hydrolase activity"/>
    <property type="evidence" value="ECO:0007669"/>
    <property type="project" value="InterPro"/>
</dbReference>
<dbReference type="GO" id="GO:0000256">
    <property type="term" value="P:allantoin catabolic process"/>
    <property type="evidence" value="ECO:0007669"/>
    <property type="project" value="InterPro"/>
</dbReference>
<keyword evidence="2" id="KW-0659">Purine metabolism</keyword>
<keyword evidence="5" id="KW-0378">Hydrolase</keyword>